<feature type="domain" description="HTH cro/C1-type" evidence="8">
    <location>
        <begin position="4"/>
        <end position="52"/>
    </location>
</feature>
<name>A0A3B0CPB4_9BACL</name>
<dbReference type="PANTHER" id="PTHR33516">
    <property type="entry name" value="LEXA REPRESSOR"/>
    <property type="match status" value="1"/>
</dbReference>
<evidence type="ECO:0000313" key="10">
    <source>
        <dbReference type="Proteomes" id="UP000282311"/>
    </source>
</evidence>
<dbReference type="PROSITE" id="PS50943">
    <property type="entry name" value="HTH_CROC1"/>
    <property type="match status" value="1"/>
</dbReference>
<proteinExistence type="inferred from homology"/>
<dbReference type="InterPro" id="IPR010982">
    <property type="entry name" value="Lambda_DNA-bd_dom_sf"/>
</dbReference>
<dbReference type="PANTHER" id="PTHR33516:SF2">
    <property type="entry name" value="LEXA REPRESSOR-RELATED"/>
    <property type="match status" value="1"/>
</dbReference>
<dbReference type="InterPro" id="IPR050077">
    <property type="entry name" value="LexA_repressor"/>
</dbReference>
<dbReference type="GO" id="GO:0009432">
    <property type="term" value="P:SOS response"/>
    <property type="evidence" value="ECO:0007669"/>
    <property type="project" value="UniProtKB-KW"/>
</dbReference>
<dbReference type="InterPro" id="IPR006197">
    <property type="entry name" value="Peptidase_S24_LexA"/>
</dbReference>
<keyword evidence="4 7" id="KW-0068">Autocatalytic cleavage</keyword>
<dbReference type="InterPro" id="IPR015927">
    <property type="entry name" value="Peptidase_S24_S26A/B/C"/>
</dbReference>
<dbReference type="InterPro" id="IPR001387">
    <property type="entry name" value="Cro/C1-type_HTH"/>
</dbReference>
<dbReference type="OrthoDB" id="194368at2"/>
<dbReference type="Pfam" id="PF00717">
    <property type="entry name" value="Peptidase_S24"/>
    <property type="match status" value="1"/>
</dbReference>
<dbReference type="Gene3D" id="1.10.260.40">
    <property type="entry name" value="lambda repressor-like DNA-binding domains"/>
    <property type="match status" value="1"/>
</dbReference>
<sequence length="193" mass="21521">MKTKKISRMELARESGVPYTTIVNFYEKGTDNVKLSTLRKLADYFNCSLDYLVDDEYGSNSPLVETDSMVLLPIVGKISCGDGVFAYENIEGYEATPKEWLNGGDYFYLRAKGDSMIGARIQDGDLLLIRKQPEVENGEIAAVLINDEAVLKRVYRNGDQLVLQSENAAYPPIFCPPTGATIIGKLRMVTIKF</sequence>
<dbReference type="Gene3D" id="2.10.109.10">
    <property type="entry name" value="Umud Fragment, subunit A"/>
    <property type="match status" value="1"/>
</dbReference>
<keyword evidence="5" id="KW-0234">DNA repair</keyword>
<evidence type="ECO:0000256" key="1">
    <source>
        <dbReference type="ARBA" id="ARBA00007484"/>
    </source>
</evidence>
<organism evidence="9 10">
    <name type="scientific">Paenibacillus ginsengarvi</name>
    <dbReference type="NCBI Taxonomy" id="400777"/>
    <lineage>
        <taxon>Bacteria</taxon>
        <taxon>Bacillati</taxon>
        <taxon>Bacillota</taxon>
        <taxon>Bacilli</taxon>
        <taxon>Bacillales</taxon>
        <taxon>Paenibacillaceae</taxon>
        <taxon>Paenibacillus</taxon>
    </lineage>
</organism>
<keyword evidence="6" id="KW-0742">SOS response</keyword>
<dbReference type="Proteomes" id="UP000282311">
    <property type="component" value="Unassembled WGS sequence"/>
</dbReference>
<accession>A0A3B0CPB4</accession>
<dbReference type="SMART" id="SM00530">
    <property type="entry name" value="HTH_XRE"/>
    <property type="match status" value="1"/>
</dbReference>
<evidence type="ECO:0000256" key="5">
    <source>
        <dbReference type="ARBA" id="ARBA00023204"/>
    </source>
</evidence>
<dbReference type="InterPro" id="IPR039418">
    <property type="entry name" value="LexA-like"/>
</dbReference>
<evidence type="ECO:0000256" key="6">
    <source>
        <dbReference type="ARBA" id="ARBA00023236"/>
    </source>
</evidence>
<dbReference type="GO" id="GO:0003677">
    <property type="term" value="F:DNA binding"/>
    <property type="evidence" value="ECO:0007669"/>
    <property type="project" value="InterPro"/>
</dbReference>
<keyword evidence="3 7" id="KW-0378">Hydrolase</keyword>
<dbReference type="GO" id="GO:0016787">
    <property type="term" value="F:hydrolase activity"/>
    <property type="evidence" value="ECO:0007669"/>
    <property type="project" value="UniProtKB-KW"/>
</dbReference>
<dbReference type="SUPFAM" id="SSF47413">
    <property type="entry name" value="lambda repressor-like DNA-binding domains"/>
    <property type="match status" value="1"/>
</dbReference>
<evidence type="ECO:0000313" key="9">
    <source>
        <dbReference type="EMBL" id="RKN87023.1"/>
    </source>
</evidence>
<evidence type="ECO:0000256" key="4">
    <source>
        <dbReference type="ARBA" id="ARBA00022813"/>
    </source>
</evidence>
<evidence type="ECO:0000256" key="3">
    <source>
        <dbReference type="ARBA" id="ARBA00022801"/>
    </source>
</evidence>
<comment type="caution">
    <text evidence="9">The sequence shown here is derived from an EMBL/GenBank/DDBJ whole genome shotgun (WGS) entry which is preliminary data.</text>
</comment>
<reference evidence="9 10" key="1">
    <citation type="journal article" date="2007" name="Int. J. Syst. Evol. Microbiol.">
        <title>Paenibacillus ginsengarvi sp. nov., isolated from soil from ginseng cultivation.</title>
        <authorList>
            <person name="Yoon M.H."/>
            <person name="Ten L.N."/>
            <person name="Im W.T."/>
        </authorList>
    </citation>
    <scope>NUCLEOTIDE SEQUENCE [LARGE SCALE GENOMIC DNA]</scope>
    <source>
        <strain evidence="9 10">KCTC 13059</strain>
    </source>
</reference>
<gene>
    <name evidence="9" type="ORF">D7M11_02180</name>
</gene>
<evidence type="ECO:0000256" key="7">
    <source>
        <dbReference type="RuleBase" id="RU003991"/>
    </source>
</evidence>
<evidence type="ECO:0000256" key="2">
    <source>
        <dbReference type="ARBA" id="ARBA00022763"/>
    </source>
</evidence>
<keyword evidence="10" id="KW-1185">Reference proteome</keyword>
<comment type="similarity">
    <text evidence="1 7">Belongs to the peptidase S24 family.</text>
</comment>
<dbReference type="CDD" id="cd06529">
    <property type="entry name" value="S24_LexA-like"/>
    <property type="match status" value="1"/>
</dbReference>
<keyword evidence="2" id="KW-0227">DNA damage</keyword>
<dbReference type="PRINTS" id="PR00726">
    <property type="entry name" value="LEXASERPTASE"/>
</dbReference>
<dbReference type="GO" id="GO:0006281">
    <property type="term" value="P:DNA repair"/>
    <property type="evidence" value="ECO:0007669"/>
    <property type="project" value="UniProtKB-KW"/>
</dbReference>
<dbReference type="SUPFAM" id="SSF51306">
    <property type="entry name" value="LexA/Signal peptidase"/>
    <property type="match status" value="1"/>
</dbReference>
<protein>
    <submittedName>
        <fullName evidence="9">XRE family transcriptional regulator</fullName>
    </submittedName>
</protein>
<dbReference type="Pfam" id="PF01381">
    <property type="entry name" value="HTH_3"/>
    <property type="match status" value="1"/>
</dbReference>
<dbReference type="AlphaFoldDB" id="A0A3B0CPB4"/>
<dbReference type="EMBL" id="RBAH01000001">
    <property type="protein sequence ID" value="RKN87023.1"/>
    <property type="molecule type" value="Genomic_DNA"/>
</dbReference>
<dbReference type="InterPro" id="IPR036286">
    <property type="entry name" value="LexA/Signal_pep-like_sf"/>
</dbReference>
<evidence type="ECO:0000259" key="8">
    <source>
        <dbReference type="PROSITE" id="PS50943"/>
    </source>
</evidence>
<dbReference type="CDD" id="cd00093">
    <property type="entry name" value="HTH_XRE"/>
    <property type="match status" value="1"/>
</dbReference>
<dbReference type="GO" id="GO:0006355">
    <property type="term" value="P:regulation of DNA-templated transcription"/>
    <property type="evidence" value="ECO:0007669"/>
    <property type="project" value="InterPro"/>
</dbReference>